<feature type="compositionally biased region" description="Basic and acidic residues" evidence="1">
    <location>
        <begin position="77"/>
        <end position="108"/>
    </location>
</feature>
<dbReference type="Proteomes" id="UP001470230">
    <property type="component" value="Unassembled WGS sequence"/>
</dbReference>
<dbReference type="EMBL" id="JAPFFF010000005">
    <property type="protein sequence ID" value="KAK8890485.1"/>
    <property type="molecule type" value="Genomic_DNA"/>
</dbReference>
<feature type="compositionally biased region" description="Basic and acidic residues" evidence="1">
    <location>
        <begin position="48"/>
        <end position="71"/>
    </location>
</feature>
<organism evidence="2 3">
    <name type="scientific">Tritrichomonas musculus</name>
    <dbReference type="NCBI Taxonomy" id="1915356"/>
    <lineage>
        <taxon>Eukaryota</taxon>
        <taxon>Metamonada</taxon>
        <taxon>Parabasalia</taxon>
        <taxon>Tritrichomonadida</taxon>
        <taxon>Tritrichomonadidae</taxon>
        <taxon>Tritrichomonas</taxon>
    </lineage>
</organism>
<evidence type="ECO:0000256" key="1">
    <source>
        <dbReference type="SAM" id="MobiDB-lite"/>
    </source>
</evidence>
<name>A0ABR2KH70_9EUKA</name>
<keyword evidence="3" id="KW-1185">Reference proteome</keyword>
<proteinExistence type="predicted"/>
<sequence length="117" mass="14073">MSDRFKKLEMIKSNGRHTQETIQDLEIKLQQLEQEEAPLAERQNLQRRINEMKKDSPQDKHDNDDNHDHHDHHNHHDHKEPSHEHHEKNKSDDHKIGKGASKFHELSKSHKHHKKHD</sequence>
<evidence type="ECO:0000313" key="2">
    <source>
        <dbReference type="EMBL" id="KAK8890485.1"/>
    </source>
</evidence>
<accession>A0ABR2KH70</accession>
<gene>
    <name evidence="2" type="ORF">M9Y10_035261</name>
</gene>
<reference evidence="2 3" key="1">
    <citation type="submission" date="2024-04" db="EMBL/GenBank/DDBJ databases">
        <title>Tritrichomonas musculus Genome.</title>
        <authorList>
            <person name="Alves-Ferreira E."/>
            <person name="Grigg M."/>
            <person name="Lorenzi H."/>
            <person name="Galac M."/>
        </authorList>
    </citation>
    <scope>NUCLEOTIDE SEQUENCE [LARGE SCALE GENOMIC DNA]</scope>
    <source>
        <strain evidence="2 3">EAF2021</strain>
    </source>
</reference>
<feature type="region of interest" description="Disordered" evidence="1">
    <location>
        <begin position="37"/>
        <end position="117"/>
    </location>
</feature>
<comment type="caution">
    <text evidence="2">The sequence shown here is derived from an EMBL/GenBank/DDBJ whole genome shotgun (WGS) entry which is preliminary data.</text>
</comment>
<evidence type="ECO:0000313" key="3">
    <source>
        <dbReference type="Proteomes" id="UP001470230"/>
    </source>
</evidence>
<protein>
    <submittedName>
        <fullName evidence="2">Uncharacterized protein</fullName>
    </submittedName>
</protein>